<comment type="similarity">
    <text evidence="2">Belongs to the Su(H) family.</text>
</comment>
<dbReference type="SUPFAM" id="SSF110217">
    <property type="entry name" value="DNA-binding protein LAG-1 (CSL)"/>
    <property type="match status" value="1"/>
</dbReference>
<evidence type="ECO:0000256" key="4">
    <source>
        <dbReference type="ARBA" id="ARBA00023125"/>
    </source>
</evidence>
<dbReference type="InterPro" id="IPR036358">
    <property type="entry name" value="BTD_sf"/>
</dbReference>
<dbReference type="InterPro" id="IPR037095">
    <property type="entry name" value="RBP-J/Cbf11_DNA-bd_sf"/>
</dbReference>
<name>A0A9P6TZ28_9FUNG</name>
<organism evidence="10 11">
    <name type="scientific">Mortierella polycephala</name>
    <dbReference type="NCBI Taxonomy" id="41804"/>
    <lineage>
        <taxon>Eukaryota</taxon>
        <taxon>Fungi</taxon>
        <taxon>Fungi incertae sedis</taxon>
        <taxon>Mucoromycota</taxon>
        <taxon>Mortierellomycotina</taxon>
        <taxon>Mortierellomycetes</taxon>
        <taxon>Mortierellales</taxon>
        <taxon>Mortierellaceae</taxon>
        <taxon>Mortierella</taxon>
    </lineage>
</organism>
<evidence type="ECO:0000256" key="5">
    <source>
        <dbReference type="ARBA" id="ARBA00023163"/>
    </source>
</evidence>
<dbReference type="GO" id="GO:0005634">
    <property type="term" value="C:nucleus"/>
    <property type="evidence" value="ECO:0007669"/>
    <property type="project" value="UniProtKB-SubCell"/>
</dbReference>
<feature type="domain" description="Beta-trefoil DNA-binding" evidence="9">
    <location>
        <begin position="299"/>
        <end position="464"/>
    </location>
</feature>
<dbReference type="GO" id="GO:0001228">
    <property type="term" value="F:DNA-binding transcription activator activity, RNA polymerase II-specific"/>
    <property type="evidence" value="ECO:0007669"/>
    <property type="project" value="InterPro"/>
</dbReference>
<evidence type="ECO:0000256" key="2">
    <source>
        <dbReference type="ARBA" id="ARBA00009704"/>
    </source>
</evidence>
<keyword evidence="5" id="KW-0804">Transcription</keyword>
<dbReference type="Pfam" id="PF09271">
    <property type="entry name" value="LAG1-DNAbind"/>
    <property type="match status" value="1"/>
</dbReference>
<accession>A0A9P6TZ28</accession>
<dbReference type="SUPFAM" id="SSF49417">
    <property type="entry name" value="p53-like transcription factors"/>
    <property type="match status" value="1"/>
</dbReference>
<dbReference type="Proteomes" id="UP000726737">
    <property type="component" value="Unassembled WGS sequence"/>
</dbReference>
<dbReference type="PANTHER" id="PTHR10665">
    <property type="entry name" value="RECOMBINING BINDING PROTEIN SUPPRESSOR OF HAIRLESS"/>
    <property type="match status" value="1"/>
</dbReference>
<proteinExistence type="inferred from homology"/>
<evidence type="ECO:0000259" key="9">
    <source>
        <dbReference type="SMART" id="SM01268"/>
    </source>
</evidence>
<dbReference type="InterPro" id="IPR040159">
    <property type="entry name" value="CLS_fam"/>
</dbReference>
<dbReference type="Gene3D" id="2.80.10.50">
    <property type="match status" value="1"/>
</dbReference>
<dbReference type="GO" id="GO:0000978">
    <property type="term" value="F:RNA polymerase II cis-regulatory region sequence-specific DNA binding"/>
    <property type="evidence" value="ECO:0007669"/>
    <property type="project" value="InterPro"/>
</dbReference>
<dbReference type="InterPro" id="IPR015350">
    <property type="entry name" value="Beta-trefoil_DNA-bd_dom"/>
</dbReference>
<dbReference type="Pfam" id="PF09270">
    <property type="entry name" value="BTD"/>
    <property type="match status" value="1"/>
</dbReference>
<evidence type="ECO:0000256" key="6">
    <source>
        <dbReference type="ARBA" id="ARBA00023242"/>
    </source>
</evidence>
<evidence type="ECO:0000256" key="3">
    <source>
        <dbReference type="ARBA" id="ARBA00023015"/>
    </source>
</evidence>
<feature type="compositionally biased region" description="Low complexity" evidence="7">
    <location>
        <begin position="350"/>
        <end position="360"/>
    </location>
</feature>
<sequence>MTTSKTATSPDSHTNGTRTNSPSLRRMSISHLVDGPETQQYQREGCDQEPALEDNHRPRLKPMLPRPSSPSLSTSHVTHKRKWSRLSTYMTTSEDSRSAKIRVDAPESGMTLPFNMMPVAEALREPSPMRPSLAPANNTLSTPTRRLTTTISCYHASVAQKSYGSEKRFLCPPPIVHIQGDLATSIGSRPQVAMSVVCESGEGSTLGQRSTLEEDQTSTFRYLYVSGSAKQKSFQLKVQLYDRACLPNGFVSSDSTQAHDTDASSESEMPEPYAVFDSQPIAIISKPSKKTAKARNVSSCILAGSLVSLFNRINSQTVRTKYMSTQDGELCAKSSSWSAFTISIVSNGPSSTAPARSASSKSHHRQSAPQNAAPITYGAEIILTEATTGLQSDRLIVCKVENGRIMEGAIGPICQMQKVALQSVERTQDGKPMYIGACGDDHQGGRFMDHSNSTHTVLKYETATMTENSKPGSDDFLCWTIVGISKFEYAV</sequence>
<comment type="caution">
    <text evidence="10">The sequence shown here is derived from an EMBL/GenBank/DDBJ whole genome shotgun (WGS) entry which is preliminary data.</text>
</comment>
<dbReference type="SMART" id="SM01267">
    <property type="entry name" value="LAG1_DNAbind"/>
    <property type="match status" value="1"/>
</dbReference>
<keyword evidence="6" id="KW-0539">Nucleus</keyword>
<keyword evidence="3" id="KW-0805">Transcription regulation</keyword>
<dbReference type="AlphaFoldDB" id="A0A9P6TZ28"/>
<feature type="region of interest" description="Disordered" evidence="7">
    <location>
        <begin position="1"/>
        <end position="80"/>
    </location>
</feature>
<reference evidence="10" key="1">
    <citation type="journal article" date="2020" name="Fungal Divers.">
        <title>Resolving the Mortierellaceae phylogeny through synthesis of multi-gene phylogenetics and phylogenomics.</title>
        <authorList>
            <person name="Vandepol N."/>
            <person name="Liber J."/>
            <person name="Desiro A."/>
            <person name="Na H."/>
            <person name="Kennedy M."/>
            <person name="Barry K."/>
            <person name="Grigoriev I.V."/>
            <person name="Miller A.N."/>
            <person name="O'Donnell K."/>
            <person name="Stajich J.E."/>
            <person name="Bonito G."/>
        </authorList>
    </citation>
    <scope>NUCLEOTIDE SEQUENCE</scope>
    <source>
        <strain evidence="10">KOD948</strain>
    </source>
</reference>
<dbReference type="Gene3D" id="2.60.40.1450">
    <property type="entry name" value="LAG1, DNA binding domain"/>
    <property type="match status" value="1"/>
</dbReference>
<keyword evidence="11" id="KW-1185">Reference proteome</keyword>
<evidence type="ECO:0000256" key="7">
    <source>
        <dbReference type="SAM" id="MobiDB-lite"/>
    </source>
</evidence>
<evidence type="ECO:0000259" key="8">
    <source>
        <dbReference type="SMART" id="SM01267"/>
    </source>
</evidence>
<feature type="region of interest" description="Disordered" evidence="7">
    <location>
        <begin position="348"/>
        <end position="371"/>
    </location>
</feature>
<feature type="domain" description="RBP-J/Cbf11/Cbf12 DNA binding" evidence="8">
    <location>
        <begin position="150"/>
        <end position="298"/>
    </location>
</feature>
<protein>
    <submittedName>
        <fullName evidence="10">Uncharacterized protein</fullName>
    </submittedName>
</protein>
<evidence type="ECO:0000313" key="11">
    <source>
        <dbReference type="Proteomes" id="UP000726737"/>
    </source>
</evidence>
<dbReference type="InterPro" id="IPR015351">
    <property type="entry name" value="RBP-J/Cbf11/Cbf12_DNA-bd"/>
</dbReference>
<evidence type="ECO:0000313" key="10">
    <source>
        <dbReference type="EMBL" id="KAG0252703.1"/>
    </source>
</evidence>
<evidence type="ECO:0000256" key="1">
    <source>
        <dbReference type="ARBA" id="ARBA00004123"/>
    </source>
</evidence>
<feature type="compositionally biased region" description="Polar residues" evidence="7">
    <location>
        <begin position="1"/>
        <end position="23"/>
    </location>
</feature>
<gene>
    <name evidence="10" type="ORF">BG011_006842</name>
</gene>
<dbReference type="OrthoDB" id="5600360at2759"/>
<dbReference type="InterPro" id="IPR008967">
    <property type="entry name" value="p53-like_TF_DNA-bd_sf"/>
</dbReference>
<dbReference type="SMART" id="SM01268">
    <property type="entry name" value="BTD"/>
    <property type="match status" value="1"/>
</dbReference>
<keyword evidence="4" id="KW-0238">DNA-binding</keyword>
<dbReference type="EMBL" id="JAAAJA010000504">
    <property type="protein sequence ID" value="KAG0252703.1"/>
    <property type="molecule type" value="Genomic_DNA"/>
</dbReference>
<comment type="subcellular location">
    <subcellularLocation>
        <location evidence="1">Nucleus</location>
    </subcellularLocation>
</comment>